<dbReference type="InterPro" id="IPR000866">
    <property type="entry name" value="AhpC/TSA"/>
</dbReference>
<dbReference type="PANTHER" id="PTHR42852:SF17">
    <property type="entry name" value="THIOREDOXIN-LIKE PROTEIN HI_1115"/>
    <property type="match status" value="1"/>
</dbReference>
<dbReference type="CDD" id="cd02966">
    <property type="entry name" value="TlpA_like_family"/>
    <property type="match status" value="1"/>
</dbReference>
<gene>
    <name evidence="2" type="ORF">GCM10022216_18420</name>
</gene>
<organism evidence="2 3">
    <name type="scientific">Sphingobacterium kyonggiense</name>
    <dbReference type="NCBI Taxonomy" id="714075"/>
    <lineage>
        <taxon>Bacteria</taxon>
        <taxon>Pseudomonadati</taxon>
        <taxon>Bacteroidota</taxon>
        <taxon>Sphingobacteriia</taxon>
        <taxon>Sphingobacteriales</taxon>
        <taxon>Sphingobacteriaceae</taxon>
        <taxon>Sphingobacterium</taxon>
    </lineage>
</organism>
<name>A0ABP7YRJ3_9SPHI</name>
<dbReference type="InterPro" id="IPR013766">
    <property type="entry name" value="Thioredoxin_domain"/>
</dbReference>
<comment type="caution">
    <text evidence="2">The sequence shown here is derived from an EMBL/GenBank/DDBJ whole genome shotgun (WGS) entry which is preliminary data.</text>
</comment>
<dbReference type="SUPFAM" id="SSF52833">
    <property type="entry name" value="Thioredoxin-like"/>
    <property type="match status" value="1"/>
</dbReference>
<keyword evidence="3" id="KW-1185">Reference proteome</keyword>
<proteinExistence type="predicted"/>
<evidence type="ECO:0000313" key="3">
    <source>
        <dbReference type="Proteomes" id="UP001500101"/>
    </source>
</evidence>
<dbReference type="PANTHER" id="PTHR42852">
    <property type="entry name" value="THIOL:DISULFIDE INTERCHANGE PROTEIN DSBE"/>
    <property type="match status" value="1"/>
</dbReference>
<dbReference type="RefSeq" id="WP_344674408.1">
    <property type="nucleotide sequence ID" value="NZ_BAAAZI010000007.1"/>
</dbReference>
<dbReference type="Pfam" id="PF00578">
    <property type="entry name" value="AhpC-TSA"/>
    <property type="match status" value="1"/>
</dbReference>
<dbReference type="InterPro" id="IPR036249">
    <property type="entry name" value="Thioredoxin-like_sf"/>
</dbReference>
<dbReference type="InterPro" id="IPR050553">
    <property type="entry name" value="Thioredoxin_ResA/DsbE_sf"/>
</dbReference>
<dbReference type="PROSITE" id="PS51352">
    <property type="entry name" value="THIOREDOXIN_2"/>
    <property type="match status" value="1"/>
</dbReference>
<protein>
    <recommendedName>
        <fullName evidence="1">Thioredoxin domain-containing protein</fullName>
    </recommendedName>
</protein>
<dbReference type="EMBL" id="BAAAZI010000007">
    <property type="protein sequence ID" value="GAA4139845.1"/>
    <property type="molecule type" value="Genomic_DNA"/>
</dbReference>
<evidence type="ECO:0000259" key="1">
    <source>
        <dbReference type="PROSITE" id="PS51352"/>
    </source>
</evidence>
<feature type="domain" description="Thioredoxin" evidence="1">
    <location>
        <begin position="341"/>
        <end position="489"/>
    </location>
</feature>
<reference evidence="3" key="1">
    <citation type="journal article" date="2019" name="Int. J. Syst. Evol. Microbiol.">
        <title>The Global Catalogue of Microorganisms (GCM) 10K type strain sequencing project: providing services to taxonomists for standard genome sequencing and annotation.</title>
        <authorList>
            <consortium name="The Broad Institute Genomics Platform"/>
            <consortium name="The Broad Institute Genome Sequencing Center for Infectious Disease"/>
            <person name="Wu L."/>
            <person name="Ma J."/>
        </authorList>
    </citation>
    <scope>NUCLEOTIDE SEQUENCE [LARGE SCALE GENOMIC DNA]</scope>
    <source>
        <strain evidence="3">JCM 16704</strain>
    </source>
</reference>
<accession>A0ABP7YRJ3</accession>
<dbReference type="Gene3D" id="3.40.30.10">
    <property type="entry name" value="Glutaredoxin"/>
    <property type="match status" value="1"/>
</dbReference>
<sequence length="494" mass="55106">MITKFMKPLAFVPMLLGVNLLSGQELTNKNLPVTELMPQIANLYNQRSDPAKSASLMKELQAMRVNANEEYVNYAAMLYKKLGQDATADSVKAELLQRFPKGIQARAAYLKEIEPKRKTLGGADLENEYRKFLTTFPRNTFAEGAKQHPYDLFAADVIRKYVSEGNYGKIDEILKDFEGRTNAEVFLRIQATSALLRKNEDKEALRISQVAYDIASGKTGKANETVFLGSALSVYSQALMRNNRPEEALARVEDMKNMGQGMGSWATNETIFKSLAQLNRNEEAFKFLDEVLKGSTGDNAAYFAMLEPVYKKLYPNKAFSEYTDALKANAEVNKLAAVKASMVDEVAPDFTLVDLSGKEVSLSAYKGKIVVLDFWATWCVPCIASFPGMQAAVDKYKNDSDVVFLFINTSESDANYKKNVEALMTKNNYSFHVLLDNKEFKKPNVGNLYGVQALPTKVMIDKNGKIRFKYSGSTSDVKSVVSETDAKINILKAI</sequence>
<dbReference type="Proteomes" id="UP001500101">
    <property type="component" value="Unassembled WGS sequence"/>
</dbReference>
<evidence type="ECO:0000313" key="2">
    <source>
        <dbReference type="EMBL" id="GAA4139845.1"/>
    </source>
</evidence>